<name>A0A815HAM2_ADIRI</name>
<dbReference type="PIRSF" id="PIRSF001221">
    <property type="entry name" value="Amidase_fungi"/>
    <property type="match status" value="1"/>
</dbReference>
<dbReference type="AlphaFoldDB" id="A0A815HAM2"/>
<accession>A0A815HAM2</accession>
<feature type="binding site" evidence="3">
    <location>
        <position position="207"/>
    </location>
    <ligand>
        <name>substrate</name>
    </ligand>
</feature>
<keyword evidence="1" id="KW-0378">Hydrolase</keyword>
<dbReference type="Pfam" id="PF01425">
    <property type="entry name" value="Amidase"/>
    <property type="match status" value="1"/>
</dbReference>
<evidence type="ECO:0000256" key="1">
    <source>
        <dbReference type="ARBA" id="ARBA00022801"/>
    </source>
</evidence>
<feature type="domain" description="Amidase" evidence="4">
    <location>
        <begin position="76"/>
        <end position="529"/>
    </location>
</feature>
<feature type="binding site" evidence="3">
    <location>
        <position position="181"/>
    </location>
    <ligand>
        <name>substrate</name>
    </ligand>
</feature>
<evidence type="ECO:0000313" key="6">
    <source>
        <dbReference type="Proteomes" id="UP000663852"/>
    </source>
</evidence>
<evidence type="ECO:0000256" key="3">
    <source>
        <dbReference type="PIRSR" id="PIRSR001221-2"/>
    </source>
</evidence>
<evidence type="ECO:0000313" key="5">
    <source>
        <dbReference type="EMBL" id="CAF1351926.1"/>
    </source>
</evidence>
<dbReference type="Proteomes" id="UP000663852">
    <property type="component" value="Unassembled WGS sequence"/>
</dbReference>
<dbReference type="PANTHER" id="PTHR46072">
    <property type="entry name" value="AMIDASE-RELATED-RELATED"/>
    <property type="match status" value="1"/>
</dbReference>
<proteinExistence type="predicted"/>
<reference evidence="5" key="1">
    <citation type="submission" date="2021-02" db="EMBL/GenBank/DDBJ databases">
        <authorList>
            <person name="Nowell W R."/>
        </authorList>
    </citation>
    <scope>NUCLEOTIDE SEQUENCE</scope>
</reference>
<dbReference type="PANTHER" id="PTHR46072:SF4">
    <property type="entry name" value="AMIDASE C550.07-RELATED"/>
    <property type="match status" value="1"/>
</dbReference>
<comment type="caution">
    <text evidence="5">The sequence shown here is derived from an EMBL/GenBank/DDBJ whole genome shotgun (WGS) entry which is preliminary data.</text>
</comment>
<protein>
    <recommendedName>
        <fullName evidence="4">Amidase domain-containing protein</fullName>
    </recommendedName>
</protein>
<feature type="active site" description="Charge relay system" evidence="2">
    <location>
        <position position="132"/>
    </location>
</feature>
<dbReference type="GO" id="GO:0016787">
    <property type="term" value="F:hydrolase activity"/>
    <property type="evidence" value="ECO:0007669"/>
    <property type="project" value="UniProtKB-KW"/>
</dbReference>
<dbReference type="Gene3D" id="3.90.1300.10">
    <property type="entry name" value="Amidase signature (AS) domain"/>
    <property type="match status" value="1"/>
</dbReference>
<organism evidence="5 6">
    <name type="scientific">Adineta ricciae</name>
    <name type="common">Rotifer</name>
    <dbReference type="NCBI Taxonomy" id="249248"/>
    <lineage>
        <taxon>Eukaryota</taxon>
        <taxon>Metazoa</taxon>
        <taxon>Spiralia</taxon>
        <taxon>Gnathifera</taxon>
        <taxon>Rotifera</taxon>
        <taxon>Eurotatoria</taxon>
        <taxon>Bdelloidea</taxon>
        <taxon>Adinetida</taxon>
        <taxon>Adinetidae</taxon>
        <taxon>Adineta</taxon>
    </lineage>
</organism>
<sequence length="543" mass="60668">MTSALTIEEFRKIRDDSIPRDSILTDGLLPHPSLLDVTHIPCQCALLSASEITITEQYTACQLVNLLAQGHLTAEEVTRAYLKRAGIAHQLTNCVSEFLTEEALARAKYLDEEFRKHGRPVGPLHGLPISVKDYITMKGHRTSAGYVTWLNRIAQHDALVLKILSDAGAIFYVRTTQPQTLMHLECSSPIHGTTVNPFNRNLTSGGSSGGEGSLGGLKATPMGIGTDIGGSIRSPAANNAMYGLRPTTLRITKQGIMGIQSGRESILGVVGPLARHRDDIHLFMKTILDTQPWLTDPSLVPIPWRSIALTSHRLTVAVMWDDLVVHPHPPVTRALRETIQHLKNSAIRIVDWQPIDHLTSWHLISALYYCNGAEEERSLLAAANEQLLPLTDWIFNQPNVKKRTWIDMNELISARETYRNQYARTWNEREASFDCTIDCLLTPVGPSAAPLHGTAKWWGYTSVWNLLDYPAAVFPVTTVDLVKDQVELDYQPRNALDRENYNLYTSPEVYANAPIGLQVVGRRFDDEKVMRCVEMIERAMGKE</sequence>
<evidence type="ECO:0000259" key="4">
    <source>
        <dbReference type="Pfam" id="PF01425"/>
    </source>
</evidence>
<dbReference type="OrthoDB" id="6428749at2759"/>
<gene>
    <name evidence="5" type="ORF">EDS130_LOCUS33327</name>
</gene>
<feature type="active site" description="Charge relay system" evidence="2">
    <location>
        <position position="207"/>
    </location>
</feature>
<dbReference type="InterPro" id="IPR023631">
    <property type="entry name" value="Amidase_dom"/>
</dbReference>
<evidence type="ECO:0000256" key="2">
    <source>
        <dbReference type="PIRSR" id="PIRSR001221-1"/>
    </source>
</evidence>
<dbReference type="InterPro" id="IPR036928">
    <property type="entry name" value="AS_sf"/>
</dbReference>
<dbReference type="EMBL" id="CAJNOJ010000265">
    <property type="protein sequence ID" value="CAF1351926.1"/>
    <property type="molecule type" value="Genomic_DNA"/>
</dbReference>
<dbReference type="SUPFAM" id="SSF75304">
    <property type="entry name" value="Amidase signature (AS) enzymes"/>
    <property type="match status" value="1"/>
</dbReference>
<feature type="active site" description="Acyl-ester intermediate" evidence="2">
    <location>
        <position position="231"/>
    </location>
</feature>
<feature type="binding site" evidence="3">
    <location>
        <begin position="228"/>
        <end position="231"/>
    </location>
    <ligand>
        <name>substrate</name>
    </ligand>
</feature>